<dbReference type="SUPFAM" id="SSF52440">
    <property type="entry name" value="PreATP-grasp domain"/>
    <property type="match status" value="1"/>
</dbReference>
<reference evidence="2" key="1">
    <citation type="journal article" date="2014" name="Front. Microbiol.">
        <title>High frequency of phylogenetically diverse reductive dehalogenase-homologous genes in deep subseafloor sedimentary metagenomes.</title>
        <authorList>
            <person name="Kawai M."/>
            <person name="Futagami T."/>
            <person name="Toyoda A."/>
            <person name="Takaki Y."/>
            <person name="Nishi S."/>
            <person name="Hori S."/>
            <person name="Arai W."/>
            <person name="Tsubouchi T."/>
            <person name="Morono Y."/>
            <person name="Uchiyama I."/>
            <person name="Ito T."/>
            <person name="Fujiyama A."/>
            <person name="Inagaki F."/>
            <person name="Takami H."/>
        </authorList>
    </citation>
    <scope>NUCLEOTIDE SEQUENCE</scope>
    <source>
        <strain evidence="2">Expedition CK06-06</strain>
    </source>
</reference>
<accession>X1B2Y8</accession>
<sequence length="130" mass="14314">MAVGILGISYGSRFACMADSLSRSAHGVKLFIADKQGNPYNIKKAEETGGKHVVIPNLNLDDITKFAKKHENKIDFGVLGPEAPGMNGIRDRIEKETKIKMISPDANPLPCCWCIGFYSHFVSNFVQPFV</sequence>
<dbReference type="InterPro" id="IPR016185">
    <property type="entry name" value="PreATP-grasp_dom_sf"/>
</dbReference>
<dbReference type="InterPro" id="IPR020562">
    <property type="entry name" value="PRibGlycinamide_synth_N"/>
</dbReference>
<proteinExistence type="predicted"/>
<dbReference type="Pfam" id="PF02844">
    <property type="entry name" value="GARS_N"/>
    <property type="match status" value="1"/>
</dbReference>
<dbReference type="GO" id="GO:0009113">
    <property type="term" value="P:purine nucleobase biosynthetic process"/>
    <property type="evidence" value="ECO:0007669"/>
    <property type="project" value="InterPro"/>
</dbReference>
<dbReference type="GO" id="GO:0004637">
    <property type="term" value="F:phosphoribosylamine-glycine ligase activity"/>
    <property type="evidence" value="ECO:0007669"/>
    <property type="project" value="InterPro"/>
</dbReference>
<dbReference type="EMBL" id="BART01010925">
    <property type="protein sequence ID" value="GAG78593.1"/>
    <property type="molecule type" value="Genomic_DNA"/>
</dbReference>
<name>X1B2Y8_9ZZZZ</name>
<organism evidence="2">
    <name type="scientific">marine sediment metagenome</name>
    <dbReference type="NCBI Taxonomy" id="412755"/>
    <lineage>
        <taxon>unclassified sequences</taxon>
        <taxon>metagenomes</taxon>
        <taxon>ecological metagenomes</taxon>
    </lineage>
</organism>
<comment type="caution">
    <text evidence="2">The sequence shown here is derived from an EMBL/GenBank/DDBJ whole genome shotgun (WGS) entry which is preliminary data.</text>
</comment>
<evidence type="ECO:0000259" key="1">
    <source>
        <dbReference type="Pfam" id="PF02844"/>
    </source>
</evidence>
<evidence type="ECO:0000313" key="2">
    <source>
        <dbReference type="EMBL" id="GAG78593.1"/>
    </source>
</evidence>
<dbReference type="AlphaFoldDB" id="X1B2Y8"/>
<dbReference type="Gene3D" id="3.40.50.20">
    <property type="match status" value="1"/>
</dbReference>
<protein>
    <recommendedName>
        <fullName evidence="1">Phosphoribosylglycinamide synthetase N-terminal domain-containing protein</fullName>
    </recommendedName>
</protein>
<gene>
    <name evidence="2" type="ORF">S01H4_23521</name>
</gene>
<feature type="domain" description="Phosphoribosylglycinamide synthetase N-terminal" evidence="1">
    <location>
        <begin position="5"/>
        <end position="106"/>
    </location>
</feature>